<reference evidence="2" key="2">
    <citation type="submission" date="2018-02" db="EMBL/GenBank/DDBJ databases">
        <title>Phenotypic characterization and whole genome analysis of multidrug-resistant, extended-spectrum beta-lactamase-producing bacteria isolated from dogs in Germany.</title>
        <authorList>
            <person name="Williamson C."/>
        </authorList>
    </citation>
    <scope>NUCLEOTIDE SEQUENCE [LARGE SCALE GENOMIC DNA]</scope>
    <source>
        <strain evidence="2">AFG_SD03_1510_Ahy_093</strain>
    </source>
</reference>
<dbReference type="EMBL" id="PUTQ01000049">
    <property type="protein sequence ID" value="RCF42762.1"/>
    <property type="molecule type" value="Genomic_DNA"/>
</dbReference>
<protein>
    <submittedName>
        <fullName evidence="1">Uncharacterized protein</fullName>
    </submittedName>
</protein>
<accession>A0ABD7G0V6</accession>
<organism evidence="1 2">
    <name type="scientific">Aeromonas hydrophila</name>
    <dbReference type="NCBI Taxonomy" id="644"/>
    <lineage>
        <taxon>Bacteria</taxon>
        <taxon>Pseudomonadati</taxon>
        <taxon>Pseudomonadota</taxon>
        <taxon>Gammaproteobacteria</taxon>
        <taxon>Aeromonadales</taxon>
        <taxon>Aeromonadaceae</taxon>
        <taxon>Aeromonas</taxon>
    </lineage>
</organism>
<gene>
    <name evidence="1" type="ORF">C6C11_22660</name>
</gene>
<evidence type="ECO:0000313" key="1">
    <source>
        <dbReference type="EMBL" id="RCF42762.1"/>
    </source>
</evidence>
<reference evidence="1 2" key="1">
    <citation type="journal article" date="2018" name="PLoS ONE">
        <title>Phenotypic characterization and whole genome analysis of extended-spectrum beta-lactamase-producing bacteria isolated from dogs in Germany.</title>
        <authorList>
            <person name="Boehmer T."/>
            <person name="Vogler A.J."/>
            <person name="Thomas A."/>
            <person name="Sauer S."/>
            <person name="Hergenroether M."/>
            <person name="Straubinger R.K."/>
            <person name="Birdsell D."/>
            <person name="Keim P."/>
            <person name="Sahl J.W."/>
            <person name="Williamson C.H."/>
            <person name="Riehm J.M."/>
        </authorList>
    </citation>
    <scope>NUCLEOTIDE SEQUENCE [LARGE SCALE GENOMIC DNA]</scope>
    <source>
        <strain evidence="1 2">AFG_SD03_1510_Ahy_093</strain>
    </source>
</reference>
<dbReference type="Proteomes" id="UP000253075">
    <property type="component" value="Unassembled WGS sequence"/>
</dbReference>
<dbReference type="RefSeq" id="WP_113996027.1">
    <property type="nucleotide sequence ID" value="NZ_PUTQ01000049.1"/>
</dbReference>
<evidence type="ECO:0000313" key="2">
    <source>
        <dbReference type="Proteomes" id="UP000253075"/>
    </source>
</evidence>
<proteinExistence type="predicted"/>
<name>A0ABD7G0V6_AERHY</name>
<dbReference type="AlphaFoldDB" id="A0ABD7G0V6"/>
<sequence length="387" mass="43244">MRAGVQHVLGGIVLSLLTGMVNAAYINITAEYNPAVYEASGAKFINTTPCTQSLVSWCTTAQTVDTPQAVEIRPSIQREVKINDDKRYGIHYLAFPAARDVVLTRAGGREAFSFKFILTDIGSHRLLDNSFTKVTEKGDCINNLFSANFYANFTYSRIKESKQQSGGVCYSDERFLSRTVTVSSVYIGYKLKSADPLKMPNGTYTGKLIFSVGEYKDFDFGGGTYNDGQLTIYFTVKVKHQIKVEFPSGSNKVALQPPGGWLEWVHSGRVRQPPYLMAELPYRLWASSAYSVWLNCGFSDGVNCMLYNQQTGHKAKLYVYYVDRLKDMHPLKFITPTRFTLGANGGHFVAESQSLIFKVDKMTLSDMLKYPGSLYKGNVTIIYDAVL</sequence>
<comment type="caution">
    <text evidence="1">The sequence shown here is derived from an EMBL/GenBank/DDBJ whole genome shotgun (WGS) entry which is preliminary data.</text>
</comment>